<dbReference type="PROSITE" id="PS50279">
    <property type="entry name" value="BPTI_KUNITZ_2"/>
    <property type="match status" value="1"/>
</dbReference>
<evidence type="ECO:0000313" key="2">
    <source>
        <dbReference type="EMBL" id="VDO93817.1"/>
    </source>
</evidence>
<reference evidence="4" key="2">
    <citation type="submission" date="2019-09" db="UniProtKB">
        <authorList>
            <consortium name="WormBaseParasite"/>
        </authorList>
    </citation>
    <scope>IDENTIFICATION</scope>
</reference>
<accession>A0A3P8AAX3</accession>
<dbReference type="InterPro" id="IPR036880">
    <property type="entry name" value="Kunitz_BPTI_sf"/>
</dbReference>
<proteinExistence type="predicted"/>
<dbReference type="Gene3D" id="4.10.410.10">
    <property type="entry name" value="Pancreatic trypsin inhibitor Kunitz domain"/>
    <property type="match status" value="1"/>
</dbReference>
<dbReference type="SMART" id="SM00131">
    <property type="entry name" value="KU"/>
    <property type="match status" value="1"/>
</dbReference>
<evidence type="ECO:0000259" key="1">
    <source>
        <dbReference type="PROSITE" id="PS50279"/>
    </source>
</evidence>
<dbReference type="GO" id="GO:0004867">
    <property type="term" value="F:serine-type endopeptidase inhibitor activity"/>
    <property type="evidence" value="ECO:0007669"/>
    <property type="project" value="InterPro"/>
</dbReference>
<name>A0A183FWL5_HELPZ</name>
<dbReference type="EMBL" id="UZAH01027657">
    <property type="protein sequence ID" value="VDO93817.1"/>
    <property type="molecule type" value="Genomic_DNA"/>
</dbReference>
<feature type="domain" description="BPTI/Kunitz inhibitor" evidence="1">
    <location>
        <begin position="1"/>
        <end position="57"/>
    </location>
</feature>
<accession>A0A183FWL5</accession>
<dbReference type="SUPFAM" id="SSF57362">
    <property type="entry name" value="BPTI-like"/>
    <property type="match status" value="1"/>
</dbReference>
<dbReference type="WBParaSite" id="HPBE_0001283701-mRNA-1">
    <property type="protein sequence ID" value="HPBE_0001283701-mRNA-1"/>
    <property type="gene ID" value="HPBE_0001283701"/>
</dbReference>
<sequence length="84" mass="9672">MRPPLSVCLSPSSPPVQRIEFTYDPLADRCVRFSYSFCSPELNLNHFASSSQCQRLCCNQGYDLVYKRRLLMLNDSPLEDSARH</sequence>
<dbReference type="Proteomes" id="UP000050761">
    <property type="component" value="Unassembled WGS sequence"/>
</dbReference>
<dbReference type="OrthoDB" id="4473401at2759"/>
<keyword evidence="3" id="KW-1185">Reference proteome</keyword>
<gene>
    <name evidence="2" type="ORF">HPBE_LOCUS12838</name>
</gene>
<dbReference type="Pfam" id="PF00014">
    <property type="entry name" value="Kunitz_BPTI"/>
    <property type="match status" value="1"/>
</dbReference>
<dbReference type="InterPro" id="IPR002223">
    <property type="entry name" value="Kunitz_BPTI"/>
</dbReference>
<evidence type="ECO:0000313" key="4">
    <source>
        <dbReference type="WBParaSite" id="HPBE_0001283701-mRNA-1"/>
    </source>
</evidence>
<reference evidence="2 3" key="1">
    <citation type="submission" date="2018-11" db="EMBL/GenBank/DDBJ databases">
        <authorList>
            <consortium name="Pathogen Informatics"/>
        </authorList>
    </citation>
    <scope>NUCLEOTIDE SEQUENCE [LARGE SCALE GENOMIC DNA]</scope>
</reference>
<dbReference type="AlphaFoldDB" id="A0A183FWL5"/>
<organism evidence="3 4">
    <name type="scientific">Heligmosomoides polygyrus</name>
    <name type="common">Parasitic roundworm</name>
    <dbReference type="NCBI Taxonomy" id="6339"/>
    <lineage>
        <taxon>Eukaryota</taxon>
        <taxon>Metazoa</taxon>
        <taxon>Ecdysozoa</taxon>
        <taxon>Nematoda</taxon>
        <taxon>Chromadorea</taxon>
        <taxon>Rhabditida</taxon>
        <taxon>Rhabditina</taxon>
        <taxon>Rhabditomorpha</taxon>
        <taxon>Strongyloidea</taxon>
        <taxon>Heligmosomidae</taxon>
        <taxon>Heligmosomoides</taxon>
    </lineage>
</organism>
<protein>
    <submittedName>
        <fullName evidence="4">BPTI/Kunitz inhibitor domain-containing protein</fullName>
    </submittedName>
</protein>
<evidence type="ECO:0000313" key="3">
    <source>
        <dbReference type="Proteomes" id="UP000050761"/>
    </source>
</evidence>